<protein>
    <recommendedName>
        <fullName evidence="4">Transcriptional regulator</fullName>
    </recommendedName>
</protein>
<dbReference type="AlphaFoldDB" id="A0A158HSL5"/>
<dbReference type="RefSeq" id="WP_061146715.1">
    <property type="nucleotide sequence ID" value="NZ_FCOM02000007.1"/>
</dbReference>
<feature type="compositionally biased region" description="Basic and acidic residues" evidence="1">
    <location>
        <begin position="52"/>
        <end position="62"/>
    </location>
</feature>
<sequence length="110" mass="12264">MKNPLVKPEDIERVLDGGKRLSIVQLMARLGLTYPAVLYKLLPAMRGDGRVQRERESVDGDSSRQQFVYFTGEPPEPVGRPYPAVLMEGTMTGYDKALRQHAALCMATRG</sequence>
<proteinExistence type="predicted"/>
<accession>A0A158HSL5</accession>
<gene>
    <name evidence="2" type="ORF">AWB74_02101</name>
</gene>
<reference evidence="2" key="1">
    <citation type="submission" date="2016-01" db="EMBL/GenBank/DDBJ databases">
        <authorList>
            <person name="Peeters C."/>
        </authorList>
    </citation>
    <scope>NUCLEOTIDE SEQUENCE [LARGE SCALE GENOMIC DNA]</scope>
    <source>
        <strain evidence="2">LMG 29317</strain>
    </source>
</reference>
<evidence type="ECO:0008006" key="4">
    <source>
        <dbReference type="Google" id="ProtNLM"/>
    </source>
</evidence>
<dbReference type="Proteomes" id="UP000055019">
    <property type="component" value="Unassembled WGS sequence"/>
</dbReference>
<evidence type="ECO:0000313" key="2">
    <source>
        <dbReference type="EMBL" id="SAL47057.1"/>
    </source>
</evidence>
<name>A0A158HSL5_9BURK</name>
<evidence type="ECO:0000313" key="3">
    <source>
        <dbReference type="Proteomes" id="UP000055019"/>
    </source>
</evidence>
<evidence type="ECO:0000256" key="1">
    <source>
        <dbReference type="SAM" id="MobiDB-lite"/>
    </source>
</evidence>
<keyword evidence="3" id="KW-1185">Reference proteome</keyword>
<organism evidence="2 3">
    <name type="scientific">Caballeronia arvi</name>
    <dbReference type="NCBI Taxonomy" id="1777135"/>
    <lineage>
        <taxon>Bacteria</taxon>
        <taxon>Pseudomonadati</taxon>
        <taxon>Pseudomonadota</taxon>
        <taxon>Betaproteobacteria</taxon>
        <taxon>Burkholderiales</taxon>
        <taxon>Burkholderiaceae</taxon>
        <taxon>Caballeronia</taxon>
    </lineage>
</organism>
<feature type="region of interest" description="Disordered" evidence="1">
    <location>
        <begin position="52"/>
        <end position="75"/>
    </location>
</feature>
<comment type="caution">
    <text evidence="2">The sequence shown here is derived from an EMBL/GenBank/DDBJ whole genome shotgun (WGS) entry which is preliminary data.</text>
</comment>
<dbReference type="EMBL" id="FCOM02000007">
    <property type="protein sequence ID" value="SAL47057.1"/>
    <property type="molecule type" value="Genomic_DNA"/>
</dbReference>